<evidence type="ECO:0000313" key="2">
    <source>
        <dbReference type="Proteomes" id="UP000694904"/>
    </source>
</evidence>
<evidence type="ECO:0000256" key="1">
    <source>
        <dbReference type="SAM" id="MobiDB-lite"/>
    </source>
</evidence>
<keyword evidence="2" id="KW-1185">Reference proteome</keyword>
<dbReference type="RefSeq" id="XP_017868780.1">
    <property type="nucleotide sequence ID" value="XM_018013291.1"/>
</dbReference>
<accession>A0ABM1PNJ4</accession>
<name>A0ABM1PNJ4_DROAR</name>
<dbReference type="RefSeq" id="XP_017868781.1">
    <property type="nucleotide sequence ID" value="XM_018013292.1"/>
</dbReference>
<gene>
    <name evidence="3 4" type="primary">LOC108617482</name>
</gene>
<protein>
    <submittedName>
        <fullName evidence="3 4">Uncharacterized protein LOC108617482 isoform X1</fullName>
    </submittedName>
</protein>
<evidence type="ECO:0000313" key="3">
    <source>
        <dbReference type="RefSeq" id="XP_017868780.1"/>
    </source>
</evidence>
<reference evidence="2" key="2">
    <citation type="journal article" date="2016" name="G3 (Bethesda)">
        <title>Genome Evolution in Three Species of Cactophilic Drosophila.</title>
        <authorList>
            <person name="Sanchez-Flores A."/>
            <person name="Penazola F."/>
            <person name="Carpinteyro-Ponce J."/>
            <person name="Nazario-Yepiz N."/>
            <person name="Abreu-Goodger C."/>
            <person name="Machado C.A."/>
            <person name="Markow T.A."/>
        </authorList>
    </citation>
    <scope>NUCLEOTIDE SEQUENCE [LARGE SCALE GENOMIC DNA]</scope>
</reference>
<reference evidence="3 4" key="3">
    <citation type="submission" date="2025-05" db="UniProtKB">
        <authorList>
            <consortium name="RefSeq"/>
        </authorList>
    </citation>
    <scope>IDENTIFICATION</scope>
    <source>
        <tissue evidence="3 4">Whole organism</tissue>
    </source>
</reference>
<feature type="region of interest" description="Disordered" evidence="1">
    <location>
        <begin position="1"/>
        <end position="70"/>
    </location>
</feature>
<dbReference type="GeneID" id="108617482"/>
<sequence>MSSGSSNIDPNEFNEINGANAGNSEREHHNEAEEMPHPEMQHPDMSGATPRSSHSRGASGQGRRIRQRMLTPGIGNQYRIWVYHPMHEPHPNRHTLNRIIFSIARALRTRRSVPPQPGQRPGVIYRRNADLITIDVERDFSSYGRS</sequence>
<organism evidence="2 3">
    <name type="scientific">Drosophila arizonae</name>
    <name type="common">Fruit fly</name>
    <dbReference type="NCBI Taxonomy" id="7263"/>
    <lineage>
        <taxon>Eukaryota</taxon>
        <taxon>Metazoa</taxon>
        <taxon>Ecdysozoa</taxon>
        <taxon>Arthropoda</taxon>
        <taxon>Hexapoda</taxon>
        <taxon>Insecta</taxon>
        <taxon>Pterygota</taxon>
        <taxon>Neoptera</taxon>
        <taxon>Endopterygota</taxon>
        <taxon>Diptera</taxon>
        <taxon>Brachycera</taxon>
        <taxon>Muscomorpha</taxon>
        <taxon>Ephydroidea</taxon>
        <taxon>Drosophilidae</taxon>
        <taxon>Drosophila</taxon>
    </lineage>
</organism>
<feature type="compositionally biased region" description="Polar residues" evidence="1">
    <location>
        <begin position="49"/>
        <end position="58"/>
    </location>
</feature>
<feature type="compositionally biased region" description="Basic and acidic residues" evidence="1">
    <location>
        <begin position="24"/>
        <end position="42"/>
    </location>
</feature>
<reference evidence="2" key="1">
    <citation type="journal article" date="1997" name="Nucleic Acids Res.">
        <title>tRNAscan-SE: a program for improved detection of transfer RNA genes in genomic sequence.</title>
        <authorList>
            <person name="Lowe T.M."/>
            <person name="Eddy S.R."/>
        </authorList>
    </citation>
    <scope>NUCLEOTIDE SEQUENCE [LARGE SCALE GENOMIC DNA]</scope>
</reference>
<proteinExistence type="predicted"/>
<evidence type="ECO:0000313" key="4">
    <source>
        <dbReference type="RefSeq" id="XP_017868781.1"/>
    </source>
</evidence>
<dbReference type="Proteomes" id="UP000694904">
    <property type="component" value="Chromosome 5"/>
</dbReference>